<proteinExistence type="predicted"/>
<organism evidence="1 2">
    <name type="scientific">Caerostris extrusa</name>
    <name type="common">Bark spider</name>
    <name type="synonym">Caerostris bankana</name>
    <dbReference type="NCBI Taxonomy" id="172846"/>
    <lineage>
        <taxon>Eukaryota</taxon>
        <taxon>Metazoa</taxon>
        <taxon>Ecdysozoa</taxon>
        <taxon>Arthropoda</taxon>
        <taxon>Chelicerata</taxon>
        <taxon>Arachnida</taxon>
        <taxon>Araneae</taxon>
        <taxon>Araneomorphae</taxon>
        <taxon>Entelegynae</taxon>
        <taxon>Araneoidea</taxon>
        <taxon>Araneidae</taxon>
        <taxon>Caerostris</taxon>
    </lineage>
</organism>
<accession>A0AAV4WLW2</accession>
<comment type="caution">
    <text evidence="1">The sequence shown here is derived from an EMBL/GenBank/DDBJ whole genome shotgun (WGS) entry which is preliminary data.</text>
</comment>
<evidence type="ECO:0000313" key="1">
    <source>
        <dbReference type="EMBL" id="GIY83308.1"/>
    </source>
</evidence>
<protein>
    <recommendedName>
        <fullName evidence="3">SnoaL-like domain-containing protein</fullName>
    </recommendedName>
</protein>
<sequence length="73" mass="8283">MAPSSVVGGSTTGSVNILLLGLRRCEAEETLAGLAHYHRWFRRDDTWKIKQIFRSKAHLFIKKNNLTVSVLRS</sequence>
<dbReference type="Proteomes" id="UP001054945">
    <property type="component" value="Unassembled WGS sequence"/>
</dbReference>
<evidence type="ECO:0000313" key="2">
    <source>
        <dbReference type="Proteomes" id="UP001054945"/>
    </source>
</evidence>
<name>A0AAV4WLW2_CAEEX</name>
<gene>
    <name evidence="1" type="ORF">CEXT_577941</name>
</gene>
<reference evidence="1 2" key="1">
    <citation type="submission" date="2021-06" db="EMBL/GenBank/DDBJ databases">
        <title>Caerostris extrusa draft genome.</title>
        <authorList>
            <person name="Kono N."/>
            <person name="Arakawa K."/>
        </authorList>
    </citation>
    <scope>NUCLEOTIDE SEQUENCE [LARGE SCALE GENOMIC DNA]</scope>
</reference>
<keyword evidence="2" id="KW-1185">Reference proteome</keyword>
<dbReference type="EMBL" id="BPLR01016365">
    <property type="protein sequence ID" value="GIY83308.1"/>
    <property type="molecule type" value="Genomic_DNA"/>
</dbReference>
<dbReference type="AlphaFoldDB" id="A0AAV4WLW2"/>
<evidence type="ECO:0008006" key="3">
    <source>
        <dbReference type="Google" id="ProtNLM"/>
    </source>
</evidence>